<feature type="region of interest" description="Disordered" evidence="1">
    <location>
        <begin position="1"/>
        <end position="37"/>
    </location>
</feature>
<dbReference type="RefSeq" id="WP_212012612.1">
    <property type="nucleotide sequence ID" value="NZ_JAAFYZ010000096.1"/>
</dbReference>
<keyword evidence="3" id="KW-1185">Reference proteome</keyword>
<reference evidence="2 3" key="1">
    <citation type="submission" date="2020-02" db="EMBL/GenBank/DDBJ databases">
        <title>Acidophilic actinobacteria isolated from forest soil.</title>
        <authorList>
            <person name="Golinska P."/>
        </authorList>
    </citation>
    <scope>NUCLEOTIDE SEQUENCE [LARGE SCALE GENOMIC DNA]</scope>
    <source>
        <strain evidence="2 3">NL8</strain>
    </source>
</reference>
<dbReference type="Proteomes" id="UP000730482">
    <property type="component" value="Unassembled WGS sequence"/>
</dbReference>
<evidence type="ECO:0000256" key="1">
    <source>
        <dbReference type="SAM" id="MobiDB-lite"/>
    </source>
</evidence>
<accession>A0ABS5KW34</accession>
<name>A0ABS5KW34_9ACTN</name>
<evidence type="ECO:0000313" key="2">
    <source>
        <dbReference type="EMBL" id="MBS2550239.1"/>
    </source>
</evidence>
<gene>
    <name evidence="2" type="ORF">KGQ19_25555</name>
</gene>
<organism evidence="2 3">
    <name type="scientific">Catenulispora pinistramenti</name>
    <dbReference type="NCBI Taxonomy" id="2705254"/>
    <lineage>
        <taxon>Bacteria</taxon>
        <taxon>Bacillati</taxon>
        <taxon>Actinomycetota</taxon>
        <taxon>Actinomycetes</taxon>
        <taxon>Catenulisporales</taxon>
        <taxon>Catenulisporaceae</taxon>
        <taxon>Catenulispora</taxon>
    </lineage>
</organism>
<sequence>MRETVSRAQEASASGSHRPHGGPSGLSAVVVPHEGGRDADAIRATVGQPAHRVRGWLAAAPR</sequence>
<proteinExistence type="predicted"/>
<protein>
    <submittedName>
        <fullName evidence="2">Uncharacterized protein</fullName>
    </submittedName>
</protein>
<evidence type="ECO:0000313" key="3">
    <source>
        <dbReference type="Proteomes" id="UP000730482"/>
    </source>
</evidence>
<dbReference type="EMBL" id="JAAFYZ010000096">
    <property type="protein sequence ID" value="MBS2550239.1"/>
    <property type="molecule type" value="Genomic_DNA"/>
</dbReference>
<comment type="caution">
    <text evidence="2">The sequence shown here is derived from an EMBL/GenBank/DDBJ whole genome shotgun (WGS) entry which is preliminary data.</text>
</comment>